<protein>
    <submittedName>
        <fullName evidence="1">Uncharacterized protein</fullName>
    </submittedName>
</protein>
<organism evidence="1 2">
    <name type="scientific">Mesorhizobium marinum</name>
    <dbReference type="NCBI Taxonomy" id="3228790"/>
    <lineage>
        <taxon>Bacteria</taxon>
        <taxon>Pseudomonadati</taxon>
        <taxon>Pseudomonadota</taxon>
        <taxon>Alphaproteobacteria</taxon>
        <taxon>Hyphomicrobiales</taxon>
        <taxon>Phyllobacteriaceae</taxon>
        <taxon>Mesorhizobium</taxon>
    </lineage>
</organism>
<dbReference type="Proteomes" id="UP001556196">
    <property type="component" value="Unassembled WGS sequence"/>
</dbReference>
<comment type="caution">
    <text evidence="1">The sequence shown here is derived from an EMBL/GenBank/DDBJ whole genome shotgun (WGS) entry which is preliminary data.</text>
</comment>
<keyword evidence="2" id="KW-1185">Reference proteome</keyword>
<evidence type="ECO:0000313" key="2">
    <source>
        <dbReference type="Proteomes" id="UP001556196"/>
    </source>
</evidence>
<accession>A0ABV3QWY3</accession>
<dbReference type="EMBL" id="JBFOCI010000001">
    <property type="protein sequence ID" value="MEW9805300.1"/>
    <property type="molecule type" value="Genomic_DNA"/>
</dbReference>
<sequence length="158" mass="16875">MDVASVWRTLRTNPAEVPQPGVLVQSAGFEITINAVQECVVALPPRATMTPVVDVIVISQHPGIAGTVSIGANFNSPDGSYQGPTTIVGQGQFTETISEVRARFVLLPSGFPVVGIGAVVDYADGVHSVTLSYQQIACNPWVWWRWLSPVAGTLSRFL</sequence>
<proteinExistence type="predicted"/>
<gene>
    <name evidence="1" type="ORF">ABUE31_04790</name>
</gene>
<reference evidence="1 2" key="1">
    <citation type="submission" date="2024-06" db="EMBL/GenBank/DDBJ databases">
        <authorList>
            <person name="Tuo L."/>
        </authorList>
    </citation>
    <scope>NUCLEOTIDE SEQUENCE [LARGE SCALE GENOMIC DNA]</scope>
    <source>
        <strain evidence="1 2">ZMM04-5</strain>
    </source>
</reference>
<evidence type="ECO:0000313" key="1">
    <source>
        <dbReference type="EMBL" id="MEW9805300.1"/>
    </source>
</evidence>
<dbReference type="RefSeq" id="WP_367722342.1">
    <property type="nucleotide sequence ID" value="NZ_JBFOCI010000001.1"/>
</dbReference>
<name>A0ABV3QWY3_9HYPH</name>